<accession>A0A841TXA6</accession>
<keyword evidence="4" id="KW-0804">Transcription</keyword>
<proteinExistence type="predicted"/>
<dbReference type="InterPro" id="IPR014710">
    <property type="entry name" value="RmlC-like_jellyroll"/>
</dbReference>
<dbReference type="CDD" id="cd00038">
    <property type="entry name" value="CAP_ED"/>
    <property type="match status" value="1"/>
</dbReference>
<evidence type="ECO:0000256" key="4">
    <source>
        <dbReference type="ARBA" id="ARBA00023163"/>
    </source>
</evidence>
<dbReference type="EMBL" id="JACJVR010000068">
    <property type="protein sequence ID" value="MBB6693197.1"/>
    <property type="molecule type" value="Genomic_DNA"/>
</dbReference>
<name>A0A841TXA6_9BACL</name>
<dbReference type="PROSITE" id="PS51063">
    <property type="entry name" value="HTH_CRP_2"/>
    <property type="match status" value="1"/>
</dbReference>
<dbReference type="GO" id="GO:0003700">
    <property type="term" value="F:DNA-binding transcription factor activity"/>
    <property type="evidence" value="ECO:0007669"/>
    <property type="project" value="TreeGrafter"/>
</dbReference>
<feature type="domain" description="HTH crp-type" evidence="6">
    <location>
        <begin position="156"/>
        <end position="229"/>
    </location>
</feature>
<keyword evidence="3" id="KW-0010">Activator</keyword>
<protein>
    <submittedName>
        <fullName evidence="7">Crp/Fnr family transcriptional regulator</fullName>
    </submittedName>
</protein>
<dbReference type="SUPFAM" id="SSF46785">
    <property type="entry name" value="Winged helix' DNA-binding domain"/>
    <property type="match status" value="1"/>
</dbReference>
<dbReference type="InterPro" id="IPR012318">
    <property type="entry name" value="HTH_CRP"/>
</dbReference>
<dbReference type="PANTHER" id="PTHR24567:SF74">
    <property type="entry name" value="HTH-TYPE TRANSCRIPTIONAL REGULATOR ARCR"/>
    <property type="match status" value="1"/>
</dbReference>
<dbReference type="InterPro" id="IPR018490">
    <property type="entry name" value="cNMP-bd_dom_sf"/>
</dbReference>
<dbReference type="Proteomes" id="UP000553776">
    <property type="component" value="Unassembled WGS sequence"/>
</dbReference>
<dbReference type="PROSITE" id="PS50042">
    <property type="entry name" value="CNMP_BINDING_3"/>
    <property type="match status" value="1"/>
</dbReference>
<dbReference type="Gene3D" id="1.10.10.10">
    <property type="entry name" value="Winged helix-like DNA-binding domain superfamily/Winged helix DNA-binding domain"/>
    <property type="match status" value="1"/>
</dbReference>
<dbReference type="GO" id="GO:0005829">
    <property type="term" value="C:cytosol"/>
    <property type="evidence" value="ECO:0007669"/>
    <property type="project" value="TreeGrafter"/>
</dbReference>
<dbReference type="SMART" id="SM00100">
    <property type="entry name" value="cNMP"/>
    <property type="match status" value="1"/>
</dbReference>
<reference evidence="7 8" key="1">
    <citation type="submission" date="2020-08" db="EMBL/GenBank/DDBJ databases">
        <title>Cohnella phylogeny.</title>
        <authorList>
            <person name="Dunlap C."/>
        </authorList>
    </citation>
    <scope>NUCLEOTIDE SEQUENCE [LARGE SCALE GENOMIC DNA]</scope>
    <source>
        <strain evidence="7 8">DSM 25239</strain>
    </source>
</reference>
<evidence type="ECO:0000256" key="1">
    <source>
        <dbReference type="ARBA" id="ARBA00023015"/>
    </source>
</evidence>
<evidence type="ECO:0000256" key="3">
    <source>
        <dbReference type="ARBA" id="ARBA00023159"/>
    </source>
</evidence>
<dbReference type="RefSeq" id="WP_185137177.1">
    <property type="nucleotide sequence ID" value="NZ_BORM01000015.1"/>
</dbReference>
<dbReference type="Pfam" id="PF00027">
    <property type="entry name" value="cNMP_binding"/>
    <property type="match status" value="1"/>
</dbReference>
<evidence type="ECO:0000259" key="5">
    <source>
        <dbReference type="PROSITE" id="PS50042"/>
    </source>
</evidence>
<organism evidence="7 8">
    <name type="scientific">Cohnella xylanilytica</name>
    <dbReference type="NCBI Taxonomy" id="557555"/>
    <lineage>
        <taxon>Bacteria</taxon>
        <taxon>Bacillati</taxon>
        <taxon>Bacillota</taxon>
        <taxon>Bacilli</taxon>
        <taxon>Bacillales</taxon>
        <taxon>Paenibacillaceae</taxon>
        <taxon>Cohnella</taxon>
    </lineage>
</organism>
<feature type="domain" description="Cyclic nucleotide-binding" evidence="5">
    <location>
        <begin position="22"/>
        <end position="92"/>
    </location>
</feature>
<dbReference type="Gene3D" id="2.60.120.10">
    <property type="entry name" value="Jelly Rolls"/>
    <property type="match status" value="1"/>
</dbReference>
<dbReference type="InterPro" id="IPR000595">
    <property type="entry name" value="cNMP-bd_dom"/>
</dbReference>
<dbReference type="AlphaFoldDB" id="A0A841TXA6"/>
<dbReference type="InterPro" id="IPR036388">
    <property type="entry name" value="WH-like_DNA-bd_sf"/>
</dbReference>
<evidence type="ECO:0000313" key="7">
    <source>
        <dbReference type="EMBL" id="MBB6693197.1"/>
    </source>
</evidence>
<evidence type="ECO:0000256" key="2">
    <source>
        <dbReference type="ARBA" id="ARBA00023125"/>
    </source>
</evidence>
<dbReference type="InterPro" id="IPR036390">
    <property type="entry name" value="WH_DNA-bd_sf"/>
</dbReference>
<keyword evidence="1" id="KW-0805">Transcription regulation</keyword>
<sequence>MNTTSPTQAPRLPIPNDALEGSARFFSADSFAKLQGIMYRRTIEKGSVLFWEGDPADKLIFVRRGRVRITKTSDNGRPITLYLLQRGDMYGQPDPFENAEHSFNAEVLEDGEIGVMQMADLEVLLWQHGDLAIEFMKWMGLMHRMTQTKFRDLMLYGKSGALCSLLIRLCNSNGTPDKEGTLISLKINHTEMADMIGATRECVNRMLSEMRKENVVAVRDGHIIVKDIDYLRGVCRCENCPKEICRM</sequence>
<comment type="caution">
    <text evidence="7">The sequence shown here is derived from an EMBL/GenBank/DDBJ whole genome shotgun (WGS) entry which is preliminary data.</text>
</comment>
<dbReference type="SUPFAM" id="SSF51206">
    <property type="entry name" value="cAMP-binding domain-like"/>
    <property type="match status" value="1"/>
</dbReference>
<keyword evidence="8" id="KW-1185">Reference proteome</keyword>
<dbReference type="Pfam" id="PF13545">
    <property type="entry name" value="HTH_Crp_2"/>
    <property type="match status" value="1"/>
</dbReference>
<keyword evidence="2" id="KW-0238">DNA-binding</keyword>
<dbReference type="PANTHER" id="PTHR24567">
    <property type="entry name" value="CRP FAMILY TRANSCRIPTIONAL REGULATORY PROTEIN"/>
    <property type="match status" value="1"/>
</dbReference>
<dbReference type="CDD" id="cd00092">
    <property type="entry name" value="HTH_CRP"/>
    <property type="match status" value="1"/>
</dbReference>
<dbReference type="PRINTS" id="PR00034">
    <property type="entry name" value="HTHCRP"/>
</dbReference>
<dbReference type="InterPro" id="IPR050397">
    <property type="entry name" value="Env_Response_Regulators"/>
</dbReference>
<evidence type="ECO:0000313" key="8">
    <source>
        <dbReference type="Proteomes" id="UP000553776"/>
    </source>
</evidence>
<gene>
    <name evidence="7" type="ORF">H7B90_17475</name>
</gene>
<evidence type="ECO:0000259" key="6">
    <source>
        <dbReference type="PROSITE" id="PS51063"/>
    </source>
</evidence>
<dbReference type="SMART" id="SM00419">
    <property type="entry name" value="HTH_CRP"/>
    <property type="match status" value="1"/>
</dbReference>
<dbReference type="GO" id="GO:0003677">
    <property type="term" value="F:DNA binding"/>
    <property type="evidence" value="ECO:0007669"/>
    <property type="project" value="UniProtKB-KW"/>
</dbReference>